<protein>
    <submittedName>
        <fullName evidence="1">Uncharacterized protein</fullName>
    </submittedName>
</protein>
<gene>
    <name evidence="1" type="ORF">AVEN_269346_1</name>
</gene>
<reference evidence="1 2" key="1">
    <citation type="journal article" date="2019" name="Sci. Rep.">
        <title>Orb-weaving spider Araneus ventricosus genome elucidates the spidroin gene catalogue.</title>
        <authorList>
            <person name="Kono N."/>
            <person name="Nakamura H."/>
            <person name="Ohtoshi R."/>
            <person name="Moran D.A.P."/>
            <person name="Shinohara A."/>
            <person name="Yoshida Y."/>
            <person name="Fujiwara M."/>
            <person name="Mori M."/>
            <person name="Tomita M."/>
            <person name="Arakawa K."/>
        </authorList>
    </citation>
    <scope>NUCLEOTIDE SEQUENCE [LARGE SCALE GENOMIC DNA]</scope>
</reference>
<organism evidence="1 2">
    <name type="scientific">Araneus ventricosus</name>
    <name type="common">Orbweaver spider</name>
    <name type="synonym">Epeira ventricosa</name>
    <dbReference type="NCBI Taxonomy" id="182803"/>
    <lineage>
        <taxon>Eukaryota</taxon>
        <taxon>Metazoa</taxon>
        <taxon>Ecdysozoa</taxon>
        <taxon>Arthropoda</taxon>
        <taxon>Chelicerata</taxon>
        <taxon>Arachnida</taxon>
        <taxon>Araneae</taxon>
        <taxon>Araneomorphae</taxon>
        <taxon>Entelegynae</taxon>
        <taxon>Araneoidea</taxon>
        <taxon>Araneidae</taxon>
        <taxon>Araneus</taxon>
    </lineage>
</organism>
<dbReference type="Proteomes" id="UP000499080">
    <property type="component" value="Unassembled WGS sequence"/>
</dbReference>
<dbReference type="Gene3D" id="2.10.25.10">
    <property type="entry name" value="Laminin"/>
    <property type="match status" value="1"/>
</dbReference>
<evidence type="ECO:0000313" key="1">
    <source>
        <dbReference type="EMBL" id="GBN22180.1"/>
    </source>
</evidence>
<dbReference type="EMBL" id="BGPR01006831">
    <property type="protein sequence ID" value="GBN22180.1"/>
    <property type="molecule type" value="Genomic_DNA"/>
</dbReference>
<sequence length="129" mass="14300">MNNYDSIIIVPVAGIKSLEEGHLPTAESSVHVTIARFQYDTCKKNRKITIKEQLMTVPQINTTKTAEQSARAIVTTTMILTECPDNCDNCNDPERVCILRCVHGCVCNEGFIRKINETGSDCKKPNACP</sequence>
<comment type="caution">
    <text evidence="1">The sequence shown here is derived from an EMBL/GenBank/DDBJ whole genome shotgun (WGS) entry which is preliminary data.</text>
</comment>
<proteinExistence type="predicted"/>
<dbReference type="OrthoDB" id="9904812at2759"/>
<keyword evidence="2" id="KW-1185">Reference proteome</keyword>
<name>A0A4Y2M6W4_ARAVE</name>
<dbReference type="AlphaFoldDB" id="A0A4Y2M6W4"/>
<evidence type="ECO:0000313" key="2">
    <source>
        <dbReference type="Proteomes" id="UP000499080"/>
    </source>
</evidence>
<accession>A0A4Y2M6W4</accession>
<dbReference type="InterPro" id="IPR036084">
    <property type="entry name" value="Ser_inhib-like_sf"/>
</dbReference>
<dbReference type="SUPFAM" id="SSF57567">
    <property type="entry name" value="Serine protease inhibitors"/>
    <property type="match status" value="1"/>
</dbReference>
<dbReference type="CDD" id="cd19941">
    <property type="entry name" value="TIL"/>
    <property type="match status" value="1"/>
</dbReference>